<sequence>MRKSTSLCIVFLVVFSLVPAAKFVSALYGTKIIDGNLDDWGTLDLIGQAKDNGLAGAKLDKLYVAWDDQYLYIAIKTNNTESWGVAYGIGIDVDPGTGNGYTGGTSPSDAWGRHIGFGSGYAVDYQIYFWWDGNTGMGSNNFITWTGSGWDYKSLADVGANFAYTGDTSTGLQVLEIKIPWNALGGKPNKLALISWIAGGSESSAVSSVPWDVTLESLDPPFASWYGGDEWGDSDYFTELVEVQIAPKTIDGDLSDWASYELVGVSTLDGPDGADLDKLYVSYDDQYLYIALTTNNTQSWDVAYGIGIDVLDGGYTGDQDSWGRKIAFSRGIDYELYFWWSGGDGAITSANFNRYNGYVGNNYWESWDYNFASFDYAYTGNSNGLQTLEIRIPWSALGGGVSQVALIAWIAGGDGSSAVDTVPLDPAVDGSDWTDQDYLSNFAIIEIPIPKPELTVSISSDVLDVEQWQPANITIKVKNIGEVDAQNVTVHLYDGSNLLKSWVVDLPANTEVILTYLYPYSEAWGVHTLKAVVDPENKIEEVNEGNNVATLDIIVGQVAERQNKLVRLGMYVWPRIYPAKYEETKKLVEEVASMGLPGNIIEEFELNLNESLALFNEGKSLIYTPNYELRGALKMFSAYSRLLRLQREIKDFLESLEFKKKIDGSLSDWNETSLVAQNKAGAGSGAYLDALYVDYDDKYLYIALSTKNMESWRIAYGFALDYKEGGYTGDTDAWDRKIGFTRGVDTEIYLYWHGPFFDEPGTNSITTAELAIWNGNGWSYIPLFKNAAVKYTGGENGLQILEMAIPWELLGGKPEKIYIVAWITGANPGDSAVTTIPDDPSVHDSDNEWGDEDIISTFAEVYIK</sequence>
<dbReference type="RefSeq" id="WP_253304740.1">
    <property type="nucleotide sequence ID" value="NZ_CP099582.1"/>
</dbReference>
<protein>
    <recommendedName>
        <fullName evidence="1">CARDB domain-containing protein</fullName>
    </recommendedName>
</protein>
<dbReference type="AlphaFoldDB" id="A0A9E7MXU3"/>
<name>A0A9E7MXU3_THEAG</name>
<dbReference type="Pfam" id="PF07705">
    <property type="entry name" value="CARDB"/>
    <property type="match status" value="1"/>
</dbReference>
<evidence type="ECO:0000313" key="3">
    <source>
        <dbReference type="Proteomes" id="UP001055732"/>
    </source>
</evidence>
<dbReference type="SUPFAM" id="SSF49344">
    <property type="entry name" value="CBD9-like"/>
    <property type="match status" value="3"/>
</dbReference>
<dbReference type="InterPro" id="IPR011635">
    <property type="entry name" value="CARDB"/>
</dbReference>
<feature type="domain" description="CARDB" evidence="1">
    <location>
        <begin position="451"/>
        <end position="550"/>
    </location>
</feature>
<reference evidence="2" key="2">
    <citation type="submission" date="2022-06" db="EMBL/GenBank/DDBJ databases">
        <authorList>
            <person name="Park Y.-J."/>
        </authorList>
    </citation>
    <scope>NUCLEOTIDE SEQUENCE</scope>
    <source>
        <strain evidence="2">TY</strain>
    </source>
</reference>
<organism evidence="2 3">
    <name type="scientific">Thermococcus aggregans</name>
    <dbReference type="NCBI Taxonomy" id="110163"/>
    <lineage>
        <taxon>Archaea</taxon>
        <taxon>Methanobacteriati</taxon>
        <taxon>Methanobacteriota</taxon>
        <taxon>Thermococci</taxon>
        <taxon>Thermococcales</taxon>
        <taxon>Thermococcaceae</taxon>
        <taxon>Thermococcus</taxon>
    </lineage>
</organism>
<dbReference type="Gene3D" id="2.60.40.10">
    <property type="entry name" value="Immunoglobulins"/>
    <property type="match status" value="1"/>
</dbReference>
<accession>A0A9E7MXU3</accession>
<dbReference type="Proteomes" id="UP001055732">
    <property type="component" value="Chromosome"/>
</dbReference>
<dbReference type="EMBL" id="CP099582">
    <property type="protein sequence ID" value="USS40789.1"/>
    <property type="molecule type" value="Genomic_DNA"/>
</dbReference>
<reference evidence="2" key="1">
    <citation type="journal article" date="1998" name="Int. J. Syst. Bacteriol. 48 Pt">
        <title>Thermococcus guaymasensis sp. nov. and Thermococcus aggregans sp. nov., two novel thermophilic archaea isolated from the Guaymas Basin hydrothermal vent site.</title>
        <authorList>
            <person name="Canganella F."/>
            <person name="Jones W.J."/>
            <person name="Gambacorta A."/>
            <person name="Antranikian G."/>
        </authorList>
    </citation>
    <scope>NUCLEOTIDE SEQUENCE</scope>
    <source>
        <strain evidence="2">TY</strain>
    </source>
</reference>
<evidence type="ECO:0000259" key="1">
    <source>
        <dbReference type="Pfam" id="PF07705"/>
    </source>
</evidence>
<evidence type="ECO:0000313" key="2">
    <source>
        <dbReference type="EMBL" id="USS40789.1"/>
    </source>
</evidence>
<keyword evidence="3" id="KW-1185">Reference proteome</keyword>
<dbReference type="InterPro" id="IPR013783">
    <property type="entry name" value="Ig-like_fold"/>
</dbReference>
<dbReference type="KEGG" id="tagg:NF865_00735"/>
<gene>
    <name evidence="2" type="ORF">NF865_00735</name>
</gene>
<proteinExistence type="predicted"/>
<dbReference type="Gene3D" id="2.60.40.1190">
    <property type="match status" value="2"/>
</dbReference>